<sequence>MVADGLRALISCGELRVGEHLPTQAQLSERFSVPRGAVRGAVELLEREGLIRRAQQGTPPTVARPDRRPDRQDRREVPGPRRHSPRPAGVFLGERVAQCFRQDEVTIDAYCLNGETLASALAGPLVTVQAEGAGPRRVAVRILLPDAEAPLALPQVIGDLGNTRPRERLRITSDHIYGSLRHSLRMLKVRDLVPDVTVEARKVSITPTQKVYILNGSEVLAGHYQVTERTVDLDRNPIEIYDMLGVEGMLFRHTVVDDDQVTRSYVEQTQQWFDSLWNTIARPMDPN</sequence>
<keyword evidence="2" id="KW-0238">DNA-binding</keyword>
<keyword evidence="7" id="KW-1185">Reference proteome</keyword>
<reference evidence="7" key="1">
    <citation type="journal article" date="2019" name="Int. J. Syst. Evol. Microbiol.">
        <title>The Global Catalogue of Microorganisms (GCM) 10K type strain sequencing project: providing services to taxonomists for standard genome sequencing and annotation.</title>
        <authorList>
            <consortium name="The Broad Institute Genomics Platform"/>
            <consortium name="The Broad Institute Genome Sequencing Center for Infectious Disease"/>
            <person name="Wu L."/>
            <person name="Ma J."/>
        </authorList>
    </citation>
    <scope>NUCLEOTIDE SEQUENCE [LARGE SCALE GENOMIC DNA]</scope>
    <source>
        <strain evidence="7">JCM 4594</strain>
    </source>
</reference>
<dbReference type="SUPFAM" id="SSF46785">
    <property type="entry name" value="Winged helix' DNA-binding domain"/>
    <property type="match status" value="1"/>
</dbReference>
<evidence type="ECO:0000256" key="4">
    <source>
        <dbReference type="SAM" id="MobiDB-lite"/>
    </source>
</evidence>
<dbReference type="InterPro" id="IPR000524">
    <property type="entry name" value="Tscrpt_reg_HTH_GntR"/>
</dbReference>
<dbReference type="PROSITE" id="PS50949">
    <property type="entry name" value="HTH_GNTR"/>
    <property type="match status" value="1"/>
</dbReference>
<evidence type="ECO:0000256" key="3">
    <source>
        <dbReference type="ARBA" id="ARBA00023163"/>
    </source>
</evidence>
<feature type="region of interest" description="Disordered" evidence="4">
    <location>
        <begin position="53"/>
        <end position="88"/>
    </location>
</feature>
<proteinExistence type="predicted"/>
<dbReference type="Gene3D" id="1.10.10.10">
    <property type="entry name" value="Winged helix-like DNA-binding domain superfamily/Winged helix DNA-binding domain"/>
    <property type="match status" value="1"/>
</dbReference>
<feature type="domain" description="HTH gntR-type" evidence="5">
    <location>
        <begin position="1"/>
        <end position="65"/>
    </location>
</feature>
<evidence type="ECO:0000259" key="5">
    <source>
        <dbReference type="PROSITE" id="PS50949"/>
    </source>
</evidence>
<gene>
    <name evidence="6" type="ORF">GCM10010326_19850</name>
</gene>
<keyword evidence="3" id="KW-0804">Transcription</keyword>
<feature type="compositionally biased region" description="Basic and acidic residues" evidence="4">
    <location>
        <begin position="64"/>
        <end position="79"/>
    </location>
</feature>
<dbReference type="Proteomes" id="UP000600946">
    <property type="component" value="Unassembled WGS sequence"/>
</dbReference>
<accession>A0ABQ2ZXN7</accession>
<protein>
    <submittedName>
        <fullName evidence="6">GntR family transcriptional regulator</fullName>
    </submittedName>
</protein>
<keyword evidence="1" id="KW-0805">Transcription regulation</keyword>
<comment type="caution">
    <text evidence="6">The sequence shown here is derived from an EMBL/GenBank/DDBJ whole genome shotgun (WGS) entry which is preliminary data.</text>
</comment>
<name>A0ABQ2ZXN7_9ACTN</name>
<dbReference type="Pfam" id="PF00392">
    <property type="entry name" value="GntR"/>
    <property type="match status" value="1"/>
</dbReference>
<dbReference type="SMART" id="SM00345">
    <property type="entry name" value="HTH_GNTR"/>
    <property type="match status" value="1"/>
</dbReference>
<evidence type="ECO:0000313" key="6">
    <source>
        <dbReference type="EMBL" id="GGY25903.1"/>
    </source>
</evidence>
<organism evidence="6 7">
    <name type="scientific">Streptomyces xanthochromogenes</name>
    <dbReference type="NCBI Taxonomy" id="67384"/>
    <lineage>
        <taxon>Bacteria</taxon>
        <taxon>Bacillati</taxon>
        <taxon>Actinomycetota</taxon>
        <taxon>Actinomycetes</taxon>
        <taxon>Kitasatosporales</taxon>
        <taxon>Streptomycetaceae</taxon>
        <taxon>Streptomyces</taxon>
    </lineage>
</organism>
<dbReference type="EMBL" id="BMUU01000002">
    <property type="protein sequence ID" value="GGY25903.1"/>
    <property type="molecule type" value="Genomic_DNA"/>
</dbReference>
<dbReference type="PRINTS" id="PR00035">
    <property type="entry name" value="HTHGNTR"/>
</dbReference>
<evidence type="ECO:0000256" key="1">
    <source>
        <dbReference type="ARBA" id="ARBA00023015"/>
    </source>
</evidence>
<evidence type="ECO:0000313" key="7">
    <source>
        <dbReference type="Proteomes" id="UP000600946"/>
    </source>
</evidence>
<evidence type="ECO:0000256" key="2">
    <source>
        <dbReference type="ARBA" id="ARBA00023125"/>
    </source>
</evidence>
<dbReference type="InterPro" id="IPR036388">
    <property type="entry name" value="WH-like_DNA-bd_sf"/>
</dbReference>
<dbReference type="InterPro" id="IPR036390">
    <property type="entry name" value="WH_DNA-bd_sf"/>
</dbReference>